<dbReference type="EMBL" id="BJYV01000009">
    <property type="protein sequence ID" value="GEO21800.1"/>
    <property type="molecule type" value="Genomic_DNA"/>
</dbReference>
<gene>
    <name evidence="2" type="ORF">CQA01_23340</name>
</gene>
<feature type="transmembrane region" description="Helical" evidence="1">
    <location>
        <begin position="12"/>
        <end position="38"/>
    </location>
</feature>
<accession>A0A512CCI4</accession>
<dbReference type="AlphaFoldDB" id="A0A512CCI4"/>
<evidence type="ECO:0000256" key="1">
    <source>
        <dbReference type="SAM" id="Phobius"/>
    </source>
</evidence>
<comment type="caution">
    <text evidence="2">The sequence shown here is derived from an EMBL/GenBank/DDBJ whole genome shotgun (WGS) entry which is preliminary data.</text>
</comment>
<proteinExistence type="predicted"/>
<organism evidence="2 3">
    <name type="scientific">Cyclobacterium qasimii</name>
    <dbReference type="NCBI Taxonomy" id="1350429"/>
    <lineage>
        <taxon>Bacteria</taxon>
        <taxon>Pseudomonadati</taxon>
        <taxon>Bacteroidota</taxon>
        <taxon>Cytophagia</taxon>
        <taxon>Cytophagales</taxon>
        <taxon>Cyclobacteriaceae</taxon>
        <taxon>Cyclobacterium</taxon>
    </lineage>
</organism>
<reference evidence="2 3" key="1">
    <citation type="submission" date="2019-07" db="EMBL/GenBank/DDBJ databases">
        <title>Whole genome shotgun sequence of Cyclobacterium qasimii NBRC 106168.</title>
        <authorList>
            <person name="Hosoyama A."/>
            <person name="Uohara A."/>
            <person name="Ohji S."/>
            <person name="Ichikawa N."/>
        </authorList>
    </citation>
    <scope>NUCLEOTIDE SEQUENCE [LARGE SCALE GENOMIC DNA]</scope>
    <source>
        <strain evidence="2 3">NBRC 106168</strain>
    </source>
</reference>
<keyword evidence="1" id="KW-0472">Membrane</keyword>
<evidence type="ECO:0000313" key="3">
    <source>
        <dbReference type="Proteomes" id="UP000321301"/>
    </source>
</evidence>
<protein>
    <recommendedName>
        <fullName evidence="4">SGNH hydrolase-type esterase domain-containing protein</fullName>
    </recommendedName>
</protein>
<sequence>MEKQFKKYFQVLLLGFAGILLVFGFLNFFLDVFGLFGFKDKDKVRVYGEERFSKYLMTFEYVPQNFEGMILGPSLSANLNPSHIQDKNYFNVSLMGARMDNILALASNVIENNGTIKEAIVCIHPYVTTNTGEEDSDLMSPDTYWKALGSVNLLRVYGLGIIRNFNLWPNKYPKNQYNTNGSNSFEALFRVADVADRITKEVNNVDVSEFEIGISQRKDFEKLMTLFQTNNIRTFVYYHPVPYPIYKAHSESMDKYWEDILSGVNSDGEGMLRFYNFNNPEFFGFSKEVTNYIDHGHLSKKGQALLIQEIMVKWGQLD</sequence>
<evidence type="ECO:0008006" key="4">
    <source>
        <dbReference type="Google" id="ProtNLM"/>
    </source>
</evidence>
<dbReference type="Proteomes" id="UP000321301">
    <property type="component" value="Unassembled WGS sequence"/>
</dbReference>
<dbReference type="RefSeq" id="WP_146947819.1">
    <property type="nucleotide sequence ID" value="NZ_BJYV01000009.1"/>
</dbReference>
<name>A0A512CCI4_9BACT</name>
<keyword evidence="1" id="KW-0812">Transmembrane</keyword>
<keyword evidence="1" id="KW-1133">Transmembrane helix</keyword>
<keyword evidence="3" id="KW-1185">Reference proteome</keyword>
<evidence type="ECO:0000313" key="2">
    <source>
        <dbReference type="EMBL" id="GEO21800.1"/>
    </source>
</evidence>